<dbReference type="InterPro" id="IPR033308">
    <property type="entry name" value="PGAP5/Cdc1/Ted1"/>
</dbReference>
<keyword evidence="9" id="KW-0464">Manganese</keyword>
<dbReference type="GO" id="GO:0006506">
    <property type="term" value="P:GPI anchor biosynthetic process"/>
    <property type="evidence" value="ECO:0007669"/>
    <property type="project" value="InterPro"/>
</dbReference>
<evidence type="ECO:0000259" key="11">
    <source>
        <dbReference type="Pfam" id="PF00149"/>
    </source>
</evidence>
<gene>
    <name evidence="13" type="primary">LOC108736977</name>
</gene>
<feature type="transmembrane region" description="Helical" evidence="10">
    <location>
        <begin position="7"/>
        <end position="29"/>
    </location>
</feature>
<dbReference type="Pfam" id="PF00149">
    <property type="entry name" value="Metallophos"/>
    <property type="match status" value="1"/>
</dbReference>
<evidence type="ECO:0000256" key="3">
    <source>
        <dbReference type="ARBA" id="ARBA00008895"/>
    </source>
</evidence>
<reference evidence="13" key="1">
    <citation type="submission" date="2025-08" db="UniProtKB">
        <authorList>
            <consortium name="RefSeq"/>
        </authorList>
    </citation>
    <scope>IDENTIFICATION</scope>
    <source>
        <tissue evidence="13">Entire body</tissue>
    </source>
</reference>
<dbReference type="GO" id="GO:0046872">
    <property type="term" value="F:metal ion binding"/>
    <property type="evidence" value="ECO:0007669"/>
    <property type="project" value="UniProtKB-KW"/>
</dbReference>
<keyword evidence="12" id="KW-1185">Reference proteome</keyword>
<proteinExistence type="inferred from homology"/>
<organism evidence="12 13">
    <name type="scientific">Agrilus planipennis</name>
    <name type="common">Emerald ash borer</name>
    <name type="synonym">Agrilus marcopoli</name>
    <dbReference type="NCBI Taxonomy" id="224129"/>
    <lineage>
        <taxon>Eukaryota</taxon>
        <taxon>Metazoa</taxon>
        <taxon>Ecdysozoa</taxon>
        <taxon>Arthropoda</taxon>
        <taxon>Hexapoda</taxon>
        <taxon>Insecta</taxon>
        <taxon>Pterygota</taxon>
        <taxon>Neoptera</taxon>
        <taxon>Endopterygota</taxon>
        <taxon>Coleoptera</taxon>
        <taxon>Polyphaga</taxon>
        <taxon>Elateriformia</taxon>
        <taxon>Buprestoidea</taxon>
        <taxon>Buprestidae</taxon>
        <taxon>Agrilinae</taxon>
        <taxon>Agrilus</taxon>
    </lineage>
</organism>
<dbReference type="OrthoDB" id="9984693at2759"/>
<evidence type="ECO:0000256" key="4">
    <source>
        <dbReference type="ARBA" id="ARBA00022692"/>
    </source>
</evidence>
<keyword evidence="7 10" id="KW-1133">Transmembrane helix</keyword>
<evidence type="ECO:0000256" key="5">
    <source>
        <dbReference type="ARBA" id="ARBA00022723"/>
    </source>
</evidence>
<dbReference type="InterPro" id="IPR004843">
    <property type="entry name" value="Calcineurin-like_PHP"/>
</dbReference>
<protein>
    <submittedName>
        <fullName evidence="13">Metallophosphoesterase 1 isoform X1</fullName>
    </submittedName>
</protein>
<dbReference type="RefSeq" id="XP_018325114.1">
    <property type="nucleotide sequence ID" value="XM_018469612.2"/>
</dbReference>
<dbReference type="InterPro" id="IPR029052">
    <property type="entry name" value="Metallo-depent_PP-like"/>
</dbReference>
<evidence type="ECO:0000256" key="2">
    <source>
        <dbReference type="ARBA" id="ARBA00004141"/>
    </source>
</evidence>
<dbReference type="AlphaFoldDB" id="A0A1W4WMH5"/>
<dbReference type="STRING" id="224129.A0A1W4WMH5"/>
<comment type="cofactor">
    <cofactor evidence="1">
        <name>Mn(2+)</name>
        <dbReference type="ChEBI" id="CHEBI:29035"/>
    </cofactor>
</comment>
<evidence type="ECO:0000256" key="7">
    <source>
        <dbReference type="ARBA" id="ARBA00022989"/>
    </source>
</evidence>
<dbReference type="InParanoid" id="A0A1W4WMH5"/>
<feature type="transmembrane region" description="Helical" evidence="10">
    <location>
        <begin position="341"/>
        <end position="358"/>
    </location>
</feature>
<dbReference type="GO" id="GO:0016787">
    <property type="term" value="F:hydrolase activity"/>
    <property type="evidence" value="ECO:0007669"/>
    <property type="project" value="UniProtKB-KW"/>
</dbReference>
<dbReference type="SUPFAM" id="SSF56300">
    <property type="entry name" value="Metallo-dependent phosphatases"/>
    <property type="match status" value="1"/>
</dbReference>
<evidence type="ECO:0000313" key="13">
    <source>
        <dbReference type="RefSeq" id="XP_018325114.1"/>
    </source>
</evidence>
<evidence type="ECO:0000256" key="1">
    <source>
        <dbReference type="ARBA" id="ARBA00001936"/>
    </source>
</evidence>
<evidence type="ECO:0000256" key="9">
    <source>
        <dbReference type="ARBA" id="ARBA00023211"/>
    </source>
</evidence>
<comment type="subcellular location">
    <subcellularLocation>
        <location evidence="2">Membrane</location>
        <topology evidence="2">Multi-pass membrane protein</topology>
    </subcellularLocation>
</comment>
<keyword evidence="5" id="KW-0479">Metal-binding</keyword>
<dbReference type="PANTHER" id="PTHR13315:SF0">
    <property type="entry name" value="METALLOPHOSPHOESTERASE 1"/>
    <property type="match status" value="1"/>
</dbReference>
<evidence type="ECO:0000313" key="12">
    <source>
        <dbReference type="Proteomes" id="UP000192223"/>
    </source>
</evidence>
<dbReference type="Proteomes" id="UP000192223">
    <property type="component" value="Unplaced"/>
</dbReference>
<evidence type="ECO:0000256" key="6">
    <source>
        <dbReference type="ARBA" id="ARBA00022801"/>
    </source>
</evidence>
<dbReference type="GO" id="GO:0016020">
    <property type="term" value="C:membrane"/>
    <property type="evidence" value="ECO:0007669"/>
    <property type="project" value="UniProtKB-SubCell"/>
</dbReference>
<dbReference type="FunCoup" id="A0A1W4WMH5">
    <property type="interactions" value="798"/>
</dbReference>
<dbReference type="GeneID" id="108736977"/>
<sequence>MKIKRLFFVKIITCYVLTILYCEFIHYYLVLSQCDWPQIKFTSSTNNTTAPLKFMILTDTHMMGPKRTVWIDRVLRDWEMYRAFQTAVNLHKPEIVFFLGDLTDEGEYSNIEQFEDFRRRFHKLFAVPEGTKVYTTVGNHDIGFHHSVDSNSFGRFINAFNTNGTQLIEVRGIYFILLNSIALEGDNCFFCRPVEKELLRLEKLLDCYSHQAHCSPHITRKQYSRPILLQHFPLYRQSDINCTEPDEAPYPEKIEKYKEKWDCLGKNATEQLIRQIKPRLAVSGHSHHGCTRSLPSNNGIEITLPSFNWRNKINPSYGLFVATPDEYVFYKCLMPVETTVFAIYIIGFLFLPLWFYYLHSKQFRKRINGCVCKYFPSR</sequence>
<keyword evidence="6" id="KW-0378">Hydrolase</keyword>
<evidence type="ECO:0000256" key="10">
    <source>
        <dbReference type="SAM" id="Phobius"/>
    </source>
</evidence>
<keyword evidence="8 10" id="KW-0472">Membrane</keyword>
<dbReference type="Gene3D" id="3.60.21.10">
    <property type="match status" value="1"/>
</dbReference>
<keyword evidence="4 10" id="KW-0812">Transmembrane</keyword>
<evidence type="ECO:0000256" key="8">
    <source>
        <dbReference type="ARBA" id="ARBA00023136"/>
    </source>
</evidence>
<accession>A0A1W4WMH5</accession>
<feature type="domain" description="Calcineurin-like phosphoesterase" evidence="11">
    <location>
        <begin position="52"/>
        <end position="288"/>
    </location>
</feature>
<comment type="similarity">
    <text evidence="3">Belongs to the metallophosphoesterase superfamily. MPPE1 family.</text>
</comment>
<dbReference type="KEGG" id="apln:108736977"/>
<dbReference type="PANTHER" id="PTHR13315">
    <property type="entry name" value="METALLO PHOSPHOESTERASE RELATED"/>
    <property type="match status" value="1"/>
</dbReference>
<name>A0A1W4WMH5_AGRPL</name>